<evidence type="ECO:0008006" key="3">
    <source>
        <dbReference type="Google" id="ProtNLM"/>
    </source>
</evidence>
<protein>
    <recommendedName>
        <fullName evidence="3">Zinc/iron-chelating domain-containing protein</fullName>
    </recommendedName>
</protein>
<evidence type="ECO:0000313" key="1">
    <source>
        <dbReference type="EMBL" id="GAW96413.1"/>
    </source>
</evidence>
<dbReference type="Proteomes" id="UP000197068">
    <property type="component" value="Unassembled WGS sequence"/>
</dbReference>
<dbReference type="InterPro" id="IPR005358">
    <property type="entry name" value="Puta_zinc/iron-chelating_dom"/>
</dbReference>
<name>A0ABQ0MVM1_9GAMM</name>
<sequence length="133" mass="15238">MKDCNQCGKCCIKYGGGDLAASKEEIDLWEIFNPEIFAFVKNNELWFDPKSGLRLKSCPFLAIAAKKDPLAPDLYTCSIYLDRPEDCRHYPSLIAEMIRDECEMIEVVDLENHKKAQIKLDVLMQDSRPPSYS</sequence>
<dbReference type="Pfam" id="PF03692">
    <property type="entry name" value="CxxCxxCC"/>
    <property type="match status" value="1"/>
</dbReference>
<proteinExistence type="predicted"/>
<keyword evidence="2" id="KW-1185">Reference proteome</keyword>
<organism evidence="1 2">
    <name type="scientific">Colwellia marinimaniae</name>
    <dbReference type="NCBI Taxonomy" id="1513592"/>
    <lineage>
        <taxon>Bacteria</taxon>
        <taxon>Pseudomonadati</taxon>
        <taxon>Pseudomonadota</taxon>
        <taxon>Gammaproteobacteria</taxon>
        <taxon>Alteromonadales</taxon>
        <taxon>Colwelliaceae</taxon>
        <taxon>Colwellia</taxon>
    </lineage>
</organism>
<comment type="caution">
    <text evidence="1">The sequence shown here is derived from an EMBL/GenBank/DDBJ whole genome shotgun (WGS) entry which is preliminary data.</text>
</comment>
<dbReference type="RefSeq" id="WP_057181011.1">
    <property type="nucleotide sequence ID" value="NZ_BDQM01000014.1"/>
</dbReference>
<accession>A0ABQ0MVM1</accession>
<reference evidence="1 2" key="1">
    <citation type="submission" date="2017-06" db="EMBL/GenBank/DDBJ databases">
        <title>Whole Genome Sequences of Colwellia marinimaniae MTCD1.</title>
        <authorList>
            <person name="Kusumoto H."/>
            <person name="Inoue M."/>
            <person name="Tanikawa K."/>
            <person name="Maeji H."/>
            <person name="Cameron J.H."/>
            <person name="Bartlett D.H."/>
        </authorList>
    </citation>
    <scope>NUCLEOTIDE SEQUENCE [LARGE SCALE GENOMIC DNA]</scope>
    <source>
        <strain evidence="1 2">MTCD1</strain>
    </source>
</reference>
<gene>
    <name evidence="1" type="ORF">MTCD1_02027</name>
</gene>
<evidence type="ECO:0000313" key="2">
    <source>
        <dbReference type="Proteomes" id="UP000197068"/>
    </source>
</evidence>
<dbReference type="EMBL" id="BDQM01000014">
    <property type="protein sequence ID" value="GAW96413.1"/>
    <property type="molecule type" value="Genomic_DNA"/>
</dbReference>